<gene>
    <name evidence="1" type="ORF">C1H46_014499</name>
</gene>
<sequence>MGSYDQFSTVEELSIAVFHCSQVLVLELEYDMNTHINIRNCGPQTTPSFTHPPPSSASFGTATLILNSSRLSPSFTVRVLCQKAKEILMEESNVQPVKSPVTLCGDIHGQFHDLAKLFRIGGKALF</sequence>
<name>A0A540MM46_MALBA</name>
<dbReference type="SUPFAM" id="SSF56300">
    <property type="entry name" value="Metallo-dependent phosphatases"/>
    <property type="match status" value="1"/>
</dbReference>
<dbReference type="InterPro" id="IPR029052">
    <property type="entry name" value="Metallo-depent_PP-like"/>
</dbReference>
<reference evidence="1 2" key="1">
    <citation type="journal article" date="2019" name="G3 (Bethesda)">
        <title>Sequencing of a Wild Apple (Malus baccata) Genome Unravels the Differences Between Cultivated and Wild Apple Species Regarding Disease Resistance and Cold Tolerance.</title>
        <authorList>
            <person name="Chen X."/>
        </authorList>
    </citation>
    <scope>NUCLEOTIDE SEQUENCE [LARGE SCALE GENOMIC DNA]</scope>
    <source>
        <strain evidence="2">cv. Shandingzi</strain>
        <tissue evidence="1">Leaves</tissue>
    </source>
</reference>
<dbReference type="AlphaFoldDB" id="A0A540MM46"/>
<dbReference type="InterPro" id="IPR047129">
    <property type="entry name" value="PPA2-like"/>
</dbReference>
<dbReference type="Gene3D" id="3.60.21.10">
    <property type="match status" value="1"/>
</dbReference>
<protein>
    <recommendedName>
        <fullName evidence="3">Calcineurin-like phosphoesterase domain-containing protein</fullName>
    </recommendedName>
</protein>
<dbReference type="GO" id="GO:0004722">
    <property type="term" value="F:protein serine/threonine phosphatase activity"/>
    <property type="evidence" value="ECO:0007669"/>
    <property type="project" value="InterPro"/>
</dbReference>
<dbReference type="STRING" id="106549.A0A540MM46"/>
<keyword evidence="2" id="KW-1185">Reference proteome</keyword>
<evidence type="ECO:0000313" key="2">
    <source>
        <dbReference type="Proteomes" id="UP000315295"/>
    </source>
</evidence>
<accession>A0A540MM46</accession>
<dbReference type="Proteomes" id="UP000315295">
    <property type="component" value="Unassembled WGS sequence"/>
</dbReference>
<proteinExistence type="predicted"/>
<evidence type="ECO:0000313" key="1">
    <source>
        <dbReference type="EMBL" id="TQD99886.1"/>
    </source>
</evidence>
<dbReference type="PANTHER" id="PTHR45619">
    <property type="entry name" value="SERINE/THREONINE-PROTEIN PHOSPHATASE PP2A-RELATED"/>
    <property type="match status" value="1"/>
</dbReference>
<dbReference type="EMBL" id="VIEB01000226">
    <property type="protein sequence ID" value="TQD99886.1"/>
    <property type="molecule type" value="Genomic_DNA"/>
</dbReference>
<organism evidence="1 2">
    <name type="scientific">Malus baccata</name>
    <name type="common">Siberian crab apple</name>
    <name type="synonym">Pyrus baccata</name>
    <dbReference type="NCBI Taxonomy" id="106549"/>
    <lineage>
        <taxon>Eukaryota</taxon>
        <taxon>Viridiplantae</taxon>
        <taxon>Streptophyta</taxon>
        <taxon>Embryophyta</taxon>
        <taxon>Tracheophyta</taxon>
        <taxon>Spermatophyta</taxon>
        <taxon>Magnoliopsida</taxon>
        <taxon>eudicotyledons</taxon>
        <taxon>Gunneridae</taxon>
        <taxon>Pentapetalae</taxon>
        <taxon>rosids</taxon>
        <taxon>fabids</taxon>
        <taxon>Rosales</taxon>
        <taxon>Rosaceae</taxon>
        <taxon>Amygdaloideae</taxon>
        <taxon>Maleae</taxon>
        <taxon>Malus</taxon>
    </lineage>
</organism>
<comment type="caution">
    <text evidence="1">The sequence shown here is derived from an EMBL/GenBank/DDBJ whole genome shotgun (WGS) entry which is preliminary data.</text>
</comment>
<evidence type="ECO:0008006" key="3">
    <source>
        <dbReference type="Google" id="ProtNLM"/>
    </source>
</evidence>